<evidence type="ECO:0000256" key="4">
    <source>
        <dbReference type="SAM" id="MobiDB-lite"/>
    </source>
</evidence>
<feature type="domain" description="Histone deacetylase" evidence="5">
    <location>
        <begin position="1"/>
        <end position="89"/>
    </location>
</feature>
<name>A0ABN9ES00_9NEOB</name>
<dbReference type="SUPFAM" id="SSF52768">
    <property type="entry name" value="Arginase/deacetylase"/>
    <property type="match status" value="1"/>
</dbReference>
<comment type="caution">
    <text evidence="6">The sequence shown here is derived from an EMBL/GenBank/DDBJ whole genome shotgun (WGS) entry which is preliminary data.</text>
</comment>
<evidence type="ECO:0000256" key="2">
    <source>
        <dbReference type="ARBA" id="ARBA00049193"/>
    </source>
</evidence>
<evidence type="ECO:0000256" key="3">
    <source>
        <dbReference type="ARBA" id="ARBA00049416"/>
    </source>
</evidence>
<reference evidence="6" key="1">
    <citation type="submission" date="2023-05" db="EMBL/GenBank/DDBJ databases">
        <authorList>
            <person name="Stuckert A."/>
        </authorList>
    </citation>
    <scope>NUCLEOTIDE SEQUENCE</scope>
</reference>
<organism evidence="6 7">
    <name type="scientific">Staurois parvus</name>
    <dbReference type="NCBI Taxonomy" id="386267"/>
    <lineage>
        <taxon>Eukaryota</taxon>
        <taxon>Metazoa</taxon>
        <taxon>Chordata</taxon>
        <taxon>Craniata</taxon>
        <taxon>Vertebrata</taxon>
        <taxon>Euteleostomi</taxon>
        <taxon>Amphibia</taxon>
        <taxon>Batrachia</taxon>
        <taxon>Anura</taxon>
        <taxon>Neobatrachia</taxon>
        <taxon>Ranoidea</taxon>
        <taxon>Ranidae</taxon>
        <taxon>Staurois</taxon>
    </lineage>
</organism>
<evidence type="ECO:0000313" key="7">
    <source>
        <dbReference type="Proteomes" id="UP001162483"/>
    </source>
</evidence>
<proteinExistence type="predicted"/>
<dbReference type="Proteomes" id="UP001162483">
    <property type="component" value="Unassembled WGS sequence"/>
</dbReference>
<dbReference type="InterPro" id="IPR023801">
    <property type="entry name" value="His_deacetylse_dom"/>
</dbReference>
<dbReference type="EMBL" id="CATNWA010015740">
    <property type="protein sequence ID" value="CAI9586282.1"/>
    <property type="molecule type" value="Genomic_DNA"/>
</dbReference>
<comment type="catalytic activity">
    <reaction evidence="3">
        <text>N(6)-acetyl-L-lysyl-[histone] + H2O = L-lysyl-[histone] + acetate</text>
        <dbReference type="Rhea" id="RHEA:58196"/>
        <dbReference type="Rhea" id="RHEA-COMP:9845"/>
        <dbReference type="Rhea" id="RHEA-COMP:11338"/>
        <dbReference type="ChEBI" id="CHEBI:15377"/>
        <dbReference type="ChEBI" id="CHEBI:29969"/>
        <dbReference type="ChEBI" id="CHEBI:30089"/>
        <dbReference type="ChEBI" id="CHEBI:61930"/>
        <dbReference type="EC" id="3.5.1.98"/>
    </reaction>
    <physiologicalReaction direction="left-to-right" evidence="3">
        <dbReference type="Rhea" id="RHEA:58197"/>
    </physiologicalReaction>
</comment>
<dbReference type="PANTHER" id="PTHR10625:SF21">
    <property type="entry name" value="HISTONE DEACETYLASE 6"/>
    <property type="match status" value="1"/>
</dbReference>
<keyword evidence="7" id="KW-1185">Reference proteome</keyword>
<dbReference type="InterPro" id="IPR023696">
    <property type="entry name" value="Ureohydrolase_dom_sf"/>
</dbReference>
<evidence type="ECO:0000259" key="5">
    <source>
        <dbReference type="Pfam" id="PF00850"/>
    </source>
</evidence>
<dbReference type="InterPro" id="IPR037138">
    <property type="entry name" value="His_deacetylse_dom_sf"/>
</dbReference>
<evidence type="ECO:0000313" key="6">
    <source>
        <dbReference type="EMBL" id="CAI9586282.1"/>
    </source>
</evidence>
<dbReference type="Gene3D" id="3.40.800.20">
    <property type="entry name" value="Histone deacetylase domain"/>
    <property type="match status" value="1"/>
</dbReference>
<dbReference type="PANTHER" id="PTHR10625">
    <property type="entry name" value="HISTONE DEACETYLASE HDAC1-RELATED"/>
    <property type="match status" value="1"/>
</dbReference>
<dbReference type="Pfam" id="PF00850">
    <property type="entry name" value="Hist_deacetyl"/>
    <property type="match status" value="1"/>
</dbReference>
<comment type="catalytic activity">
    <reaction evidence="1">
        <text>N(6)-acetyl-L-lysyl-[protein] + H2O = L-lysyl-[protein] + acetate</text>
        <dbReference type="Rhea" id="RHEA:58108"/>
        <dbReference type="Rhea" id="RHEA-COMP:9752"/>
        <dbReference type="Rhea" id="RHEA-COMP:10731"/>
        <dbReference type="ChEBI" id="CHEBI:15377"/>
        <dbReference type="ChEBI" id="CHEBI:29969"/>
        <dbReference type="ChEBI" id="CHEBI:30089"/>
        <dbReference type="ChEBI" id="CHEBI:61930"/>
    </reaction>
    <physiologicalReaction direction="left-to-right" evidence="1">
        <dbReference type="Rhea" id="RHEA:58109"/>
    </physiologicalReaction>
</comment>
<accession>A0ABN9ES00</accession>
<feature type="compositionally biased region" description="Polar residues" evidence="4">
    <location>
        <begin position="157"/>
        <end position="167"/>
    </location>
</feature>
<comment type="catalytic activity">
    <reaction evidence="2">
        <text>N(6)-(2E)-butenoyl-L-lysyl-[protein] + H2O = (2E)-2-butenoate + L-lysyl-[protein]</text>
        <dbReference type="Rhea" id="RHEA:69172"/>
        <dbReference type="Rhea" id="RHEA-COMP:9752"/>
        <dbReference type="Rhea" id="RHEA-COMP:13707"/>
        <dbReference type="ChEBI" id="CHEBI:15377"/>
        <dbReference type="ChEBI" id="CHEBI:29969"/>
        <dbReference type="ChEBI" id="CHEBI:35899"/>
        <dbReference type="ChEBI" id="CHEBI:137954"/>
    </reaction>
    <physiologicalReaction direction="left-to-right" evidence="2">
        <dbReference type="Rhea" id="RHEA:69173"/>
    </physiologicalReaction>
</comment>
<protein>
    <recommendedName>
        <fullName evidence="5">Histone deacetylase domain-containing protein</fullName>
    </recommendedName>
</protein>
<sequence length="262" mass="29001">MGDTEYILAFHRIVMPIAYEFNPQLVLISAGFDAARGDPLGGCRVSPEGYAHMTHLLMGLAGGKVVVVLEGGYNLTSISESMSMCTRTLLGDPLPHLSDLHPPRPSALRTISNVLSVHHKYWLSLRLKVEPPPPSEVSKKVRWTPQKEHPSKVVPTVESSSSPQLKTPSPGRNIEETQSPQKLDLTGFKADDDILNPRSEIVEVKGSPPVAFRNESNDSVSSIDNFSVTYSTEESMETPSWRTVRPWVVLWSLHLKNQTVLK</sequence>
<feature type="region of interest" description="Disordered" evidence="4">
    <location>
        <begin position="131"/>
        <end position="180"/>
    </location>
</feature>
<evidence type="ECO:0000256" key="1">
    <source>
        <dbReference type="ARBA" id="ARBA00049136"/>
    </source>
</evidence>
<gene>
    <name evidence="6" type="ORF">SPARVUS_LOCUS10345914</name>
</gene>